<proteinExistence type="predicted"/>
<evidence type="ECO:0000313" key="8">
    <source>
        <dbReference type="EMBL" id="KAK0413782.1"/>
    </source>
</evidence>
<organism evidence="8 9">
    <name type="scientific">Steinernema hermaphroditum</name>
    <dbReference type="NCBI Taxonomy" id="289476"/>
    <lineage>
        <taxon>Eukaryota</taxon>
        <taxon>Metazoa</taxon>
        <taxon>Ecdysozoa</taxon>
        <taxon>Nematoda</taxon>
        <taxon>Chromadorea</taxon>
        <taxon>Rhabditida</taxon>
        <taxon>Tylenchina</taxon>
        <taxon>Panagrolaimomorpha</taxon>
        <taxon>Strongyloidoidea</taxon>
        <taxon>Steinernematidae</taxon>
        <taxon>Steinernema</taxon>
    </lineage>
</organism>
<dbReference type="InterPro" id="IPR027417">
    <property type="entry name" value="P-loop_NTPase"/>
</dbReference>
<protein>
    <recommendedName>
        <fullName evidence="7">Dynamin-type G domain-containing protein</fullName>
    </recommendedName>
</protein>
<dbReference type="PANTHER" id="PTHR43681:SF1">
    <property type="entry name" value="SARCALUMENIN"/>
    <property type="match status" value="1"/>
</dbReference>
<keyword evidence="9" id="KW-1185">Reference proteome</keyword>
<dbReference type="Gene3D" id="3.40.50.300">
    <property type="entry name" value="P-loop containing nucleotide triphosphate hydrolases"/>
    <property type="match status" value="1"/>
</dbReference>
<dbReference type="EMBL" id="JAUCMV010000003">
    <property type="protein sequence ID" value="KAK0413782.1"/>
    <property type="molecule type" value="Genomic_DNA"/>
</dbReference>
<dbReference type="InterPro" id="IPR030381">
    <property type="entry name" value="G_DYNAMIN_dom"/>
</dbReference>
<dbReference type="InterPro" id="IPR051943">
    <property type="entry name" value="TRAFAC_Dynamin-like_GTPase"/>
</dbReference>
<dbReference type="GO" id="GO:0005525">
    <property type="term" value="F:GTP binding"/>
    <property type="evidence" value="ECO:0007669"/>
    <property type="project" value="InterPro"/>
</dbReference>
<evidence type="ECO:0000256" key="6">
    <source>
        <dbReference type="SAM" id="Coils"/>
    </source>
</evidence>
<evidence type="ECO:0000256" key="1">
    <source>
        <dbReference type="ARBA" id="ARBA00004413"/>
    </source>
</evidence>
<evidence type="ECO:0000313" key="9">
    <source>
        <dbReference type="Proteomes" id="UP001175271"/>
    </source>
</evidence>
<keyword evidence="6" id="KW-0175">Coiled coil</keyword>
<reference evidence="8" key="1">
    <citation type="submission" date="2023-06" db="EMBL/GenBank/DDBJ databases">
        <title>Genomic analysis of the entomopathogenic nematode Steinernema hermaphroditum.</title>
        <authorList>
            <person name="Schwarz E.M."/>
            <person name="Heppert J.K."/>
            <person name="Baniya A."/>
            <person name="Schwartz H.T."/>
            <person name="Tan C.-H."/>
            <person name="Antoshechkin I."/>
            <person name="Sternberg P.W."/>
            <person name="Goodrich-Blair H."/>
            <person name="Dillman A.R."/>
        </authorList>
    </citation>
    <scope>NUCLEOTIDE SEQUENCE</scope>
    <source>
        <strain evidence="8">PS9179</strain>
        <tissue evidence="8">Whole animal</tissue>
    </source>
</reference>
<comment type="caution">
    <text evidence="8">The sequence shown here is derived from an EMBL/GenBank/DDBJ whole genome shotgun (WGS) entry which is preliminary data.</text>
</comment>
<dbReference type="InterPro" id="IPR022812">
    <property type="entry name" value="Dynamin"/>
</dbReference>
<sequence length="428" mass="47503">MNGKKQIPVLTPSNCAEVLQMLYEKKIAPMERHHLFDQFVSPVLTKADFTAKPMVMLLGQHSSGKTSMVKHLVGDEYPGSFIGSGPTTDCFVAIQYGDVRRETMGAALVMDGSMPFDRLHSAGATFLSKLRGATLPSPLLKHVTLLDTPGVLAEQNRGYDFHSAVHFFASKVDMIVVMFDTSNLDINDEYKKVLQNLKESEDKIRILLNKADSVSPSDLLRSRGALMWNLSKILSSVEVPRVFIGAFGRENNGGNQHMIDLFAADYEELIGEIQQLAVSASISRIDHLIKRVKSLKVHALFMDAIIQRGTFGSTRDVQKKKALPRLTEILEEVGKKHELVDLPNPCVFQRRAGKSSLDQWRKIEPKMMAHLESFLNDDIGKILAQLPTKKSIPGDLKEWFNSLMAKQGAKVTSTTNQEPTGASLTLAD</sequence>
<dbReference type="InterPro" id="IPR040990">
    <property type="entry name" value="DUF5600"/>
</dbReference>
<dbReference type="Pfam" id="PF16880">
    <property type="entry name" value="EHD_N"/>
    <property type="match status" value="1"/>
</dbReference>
<evidence type="ECO:0000256" key="3">
    <source>
        <dbReference type="ARBA" id="ARBA00022475"/>
    </source>
</evidence>
<comment type="subcellular location">
    <subcellularLocation>
        <location evidence="1">Cell membrane</location>
        <topology evidence="1">Peripheral membrane protein</topology>
        <orientation evidence="1">Cytoplasmic side</orientation>
    </subcellularLocation>
    <subcellularLocation>
        <location evidence="2">Endosome membrane</location>
        <topology evidence="2">Peripheral membrane protein</topology>
    </subcellularLocation>
</comment>
<keyword evidence="3" id="KW-1003">Cell membrane</keyword>
<evidence type="ECO:0000256" key="2">
    <source>
        <dbReference type="ARBA" id="ARBA00004481"/>
    </source>
</evidence>
<dbReference type="AlphaFoldDB" id="A0AA39HXB0"/>
<dbReference type="Proteomes" id="UP001175271">
    <property type="component" value="Unassembled WGS sequence"/>
</dbReference>
<gene>
    <name evidence="8" type="ORF">QR680_006989</name>
</gene>
<dbReference type="InterPro" id="IPR045063">
    <property type="entry name" value="Dynamin_N"/>
</dbReference>
<dbReference type="PRINTS" id="PR00195">
    <property type="entry name" value="DYNAMIN"/>
</dbReference>
<dbReference type="InterPro" id="IPR031692">
    <property type="entry name" value="EHD_N"/>
</dbReference>
<evidence type="ECO:0000256" key="5">
    <source>
        <dbReference type="ARBA" id="ARBA00023136"/>
    </source>
</evidence>
<keyword evidence="4" id="KW-0967">Endosome</keyword>
<dbReference type="Gene3D" id="1.10.268.20">
    <property type="match status" value="1"/>
</dbReference>
<name>A0AA39HXB0_9BILA</name>
<evidence type="ECO:0000259" key="7">
    <source>
        <dbReference type="PROSITE" id="PS51718"/>
    </source>
</evidence>
<evidence type="ECO:0000256" key="4">
    <source>
        <dbReference type="ARBA" id="ARBA00022753"/>
    </source>
</evidence>
<feature type="coiled-coil region" evidence="6">
    <location>
        <begin position="183"/>
        <end position="210"/>
    </location>
</feature>
<dbReference type="GO" id="GO:0010008">
    <property type="term" value="C:endosome membrane"/>
    <property type="evidence" value="ECO:0007669"/>
    <property type="project" value="UniProtKB-SubCell"/>
</dbReference>
<accession>A0AA39HXB0</accession>
<dbReference type="SUPFAM" id="SSF52540">
    <property type="entry name" value="P-loop containing nucleoside triphosphate hydrolases"/>
    <property type="match status" value="1"/>
</dbReference>
<dbReference type="Pfam" id="PF18150">
    <property type="entry name" value="DUF5600"/>
    <property type="match status" value="1"/>
</dbReference>
<dbReference type="GO" id="GO:0005886">
    <property type="term" value="C:plasma membrane"/>
    <property type="evidence" value="ECO:0007669"/>
    <property type="project" value="UniProtKB-SubCell"/>
</dbReference>
<dbReference type="Pfam" id="PF00350">
    <property type="entry name" value="Dynamin_N"/>
    <property type="match status" value="1"/>
</dbReference>
<dbReference type="PROSITE" id="PS51718">
    <property type="entry name" value="G_DYNAMIN_2"/>
    <property type="match status" value="1"/>
</dbReference>
<feature type="domain" description="Dynamin-type G" evidence="7">
    <location>
        <begin position="49"/>
        <end position="293"/>
    </location>
</feature>
<dbReference type="PANTHER" id="PTHR43681">
    <property type="entry name" value="TRANSMEMBRANE GTPASE FZO"/>
    <property type="match status" value="1"/>
</dbReference>
<keyword evidence="5" id="KW-0472">Membrane</keyword>